<dbReference type="EMBL" id="MDJY01000006">
    <property type="protein sequence ID" value="OUE28866.1"/>
    <property type="molecule type" value="Genomic_DNA"/>
</dbReference>
<sequence>MTPGAGFIYTYLLDEWNRICFIYHFEKIEAKMFLFNRVQYTYPDESRQFHQFQATSIESVSFRVDGYMKRKLNDKTKPTTEEWEYRNVDISENWEPVPEFGEWADLGKYRG</sequence>
<evidence type="ECO:0000313" key="1">
    <source>
        <dbReference type="EMBL" id="OUE28866.1"/>
    </source>
</evidence>
<proteinExistence type="predicted"/>
<gene>
    <name evidence="1" type="ORF">BFL36_01225</name>
</gene>
<dbReference type="Proteomes" id="UP000195011">
    <property type="component" value="Unassembled WGS sequence"/>
</dbReference>
<name>A0A251YX90_9MICO</name>
<protein>
    <submittedName>
        <fullName evidence="1">Uncharacterized protein</fullName>
    </submittedName>
</protein>
<dbReference type="AlphaFoldDB" id="A0A251YX90"/>
<evidence type="ECO:0000313" key="2">
    <source>
        <dbReference type="Proteomes" id="UP000195011"/>
    </source>
</evidence>
<accession>A0A251YX90</accession>
<organism evidence="1 2">
    <name type="scientific">Clavibacter michiganensis</name>
    <dbReference type="NCBI Taxonomy" id="28447"/>
    <lineage>
        <taxon>Bacteria</taxon>
        <taxon>Bacillati</taxon>
        <taxon>Actinomycetota</taxon>
        <taxon>Actinomycetes</taxon>
        <taxon>Micrococcales</taxon>
        <taxon>Microbacteriaceae</taxon>
        <taxon>Clavibacter</taxon>
    </lineage>
</organism>
<comment type="caution">
    <text evidence="1">The sequence shown here is derived from an EMBL/GenBank/DDBJ whole genome shotgun (WGS) entry which is preliminary data.</text>
</comment>
<reference evidence="1 2" key="1">
    <citation type="submission" date="2016-08" db="EMBL/GenBank/DDBJ databases">
        <title>Genome sequence of Clavibacter michiganensis spp strain CFBP8017.</title>
        <authorList>
            <person name="Thapa S.P."/>
            <person name="Coaker G."/>
            <person name="Jacques M.-A."/>
        </authorList>
    </citation>
    <scope>NUCLEOTIDE SEQUENCE [LARGE SCALE GENOMIC DNA]</scope>
    <source>
        <strain evidence="1">CFBP8017</strain>
    </source>
</reference>